<evidence type="ECO:0000256" key="5">
    <source>
        <dbReference type="ARBA" id="ARBA00023242"/>
    </source>
</evidence>
<feature type="compositionally biased region" description="Low complexity" evidence="7">
    <location>
        <begin position="191"/>
        <end position="208"/>
    </location>
</feature>
<dbReference type="PANTHER" id="PTHR19304">
    <property type="entry name" value="CYCLIC-AMP RESPONSE ELEMENT BINDING PROTEIN"/>
    <property type="match status" value="1"/>
</dbReference>
<protein>
    <recommendedName>
        <fullName evidence="8">BZIP domain-containing protein</fullName>
    </recommendedName>
</protein>
<evidence type="ECO:0000256" key="4">
    <source>
        <dbReference type="ARBA" id="ARBA00023163"/>
    </source>
</evidence>
<feature type="compositionally biased region" description="Basic and acidic residues" evidence="7">
    <location>
        <begin position="70"/>
        <end position="83"/>
    </location>
</feature>
<feature type="coiled-coil region" evidence="6">
    <location>
        <begin position="305"/>
        <end position="339"/>
    </location>
</feature>
<evidence type="ECO:0000313" key="10">
    <source>
        <dbReference type="Proteomes" id="UP000605846"/>
    </source>
</evidence>
<evidence type="ECO:0000313" key="9">
    <source>
        <dbReference type="EMBL" id="KAF7725568.1"/>
    </source>
</evidence>
<evidence type="ECO:0000256" key="6">
    <source>
        <dbReference type="SAM" id="Coils"/>
    </source>
</evidence>
<feature type="region of interest" description="Disordered" evidence="7">
    <location>
        <begin position="1"/>
        <end position="283"/>
    </location>
</feature>
<evidence type="ECO:0000256" key="1">
    <source>
        <dbReference type="ARBA" id="ARBA00004123"/>
    </source>
</evidence>
<keyword evidence="5" id="KW-0539">Nucleus</keyword>
<dbReference type="Pfam" id="PF00170">
    <property type="entry name" value="bZIP_1"/>
    <property type="match status" value="1"/>
</dbReference>
<dbReference type="PROSITE" id="PS50217">
    <property type="entry name" value="BZIP"/>
    <property type="match status" value="1"/>
</dbReference>
<organism evidence="9 10">
    <name type="scientific">Apophysomyces ossiformis</name>
    <dbReference type="NCBI Taxonomy" id="679940"/>
    <lineage>
        <taxon>Eukaryota</taxon>
        <taxon>Fungi</taxon>
        <taxon>Fungi incertae sedis</taxon>
        <taxon>Mucoromycota</taxon>
        <taxon>Mucoromycotina</taxon>
        <taxon>Mucoromycetes</taxon>
        <taxon>Mucorales</taxon>
        <taxon>Mucorineae</taxon>
        <taxon>Mucoraceae</taxon>
        <taxon>Apophysomyces</taxon>
    </lineage>
</organism>
<dbReference type="GO" id="GO:0006357">
    <property type="term" value="P:regulation of transcription by RNA polymerase II"/>
    <property type="evidence" value="ECO:0007669"/>
    <property type="project" value="InterPro"/>
</dbReference>
<dbReference type="GO" id="GO:0005634">
    <property type="term" value="C:nucleus"/>
    <property type="evidence" value="ECO:0007669"/>
    <property type="project" value="UniProtKB-SubCell"/>
</dbReference>
<dbReference type="CDD" id="cd14687">
    <property type="entry name" value="bZIP_ATF2"/>
    <property type="match status" value="1"/>
</dbReference>
<name>A0A8H7EQA5_9FUNG</name>
<dbReference type="Gene3D" id="1.20.5.170">
    <property type="match status" value="1"/>
</dbReference>
<dbReference type="InterPro" id="IPR046347">
    <property type="entry name" value="bZIP_sf"/>
</dbReference>
<dbReference type="InterPro" id="IPR000837">
    <property type="entry name" value="AP-1"/>
</dbReference>
<gene>
    <name evidence="9" type="ORF">EC973_009523</name>
</gene>
<dbReference type="Proteomes" id="UP000605846">
    <property type="component" value="Unassembled WGS sequence"/>
</dbReference>
<feature type="domain" description="BZIP" evidence="8">
    <location>
        <begin position="280"/>
        <end position="343"/>
    </location>
</feature>
<evidence type="ECO:0000256" key="2">
    <source>
        <dbReference type="ARBA" id="ARBA00023015"/>
    </source>
</evidence>
<keyword evidence="4" id="KW-0804">Transcription</keyword>
<comment type="caution">
    <text evidence="9">The sequence shown here is derived from an EMBL/GenBank/DDBJ whole genome shotgun (WGS) entry which is preliminary data.</text>
</comment>
<dbReference type="GO" id="GO:0003677">
    <property type="term" value="F:DNA binding"/>
    <property type="evidence" value="ECO:0007669"/>
    <property type="project" value="UniProtKB-KW"/>
</dbReference>
<accession>A0A8H7EQA5</accession>
<reference evidence="9" key="1">
    <citation type="submission" date="2020-01" db="EMBL/GenBank/DDBJ databases">
        <title>Genome Sequencing of Three Apophysomyces-Like Fungal Strains Confirms a Novel Fungal Genus in the Mucoromycota with divergent Burkholderia-like Endosymbiotic Bacteria.</title>
        <authorList>
            <person name="Stajich J.E."/>
            <person name="Macias A.M."/>
            <person name="Carter-House D."/>
            <person name="Lovett B."/>
            <person name="Kasson L.R."/>
            <person name="Berry K."/>
            <person name="Grigoriev I."/>
            <person name="Chang Y."/>
            <person name="Spatafora J."/>
            <person name="Kasson M.T."/>
        </authorList>
    </citation>
    <scope>NUCLEOTIDE SEQUENCE</scope>
    <source>
        <strain evidence="9">NRRL A-21654</strain>
    </source>
</reference>
<dbReference type="InterPro" id="IPR051027">
    <property type="entry name" value="bZIP_transcription_factors"/>
</dbReference>
<feature type="compositionally biased region" description="Polar residues" evidence="7">
    <location>
        <begin position="21"/>
        <end position="41"/>
    </location>
</feature>
<keyword evidence="3" id="KW-0238">DNA-binding</keyword>
<dbReference type="OrthoDB" id="295274at2759"/>
<dbReference type="AlphaFoldDB" id="A0A8H7EQA5"/>
<dbReference type="PRINTS" id="PR00042">
    <property type="entry name" value="LEUZIPPRFOS"/>
</dbReference>
<dbReference type="InterPro" id="IPR004827">
    <property type="entry name" value="bZIP"/>
</dbReference>
<dbReference type="SMART" id="SM00338">
    <property type="entry name" value="BRLZ"/>
    <property type="match status" value="1"/>
</dbReference>
<keyword evidence="6" id="KW-0175">Coiled coil</keyword>
<feature type="compositionally biased region" description="Polar residues" evidence="7">
    <location>
        <begin position="218"/>
        <end position="237"/>
    </location>
</feature>
<proteinExistence type="predicted"/>
<dbReference type="GO" id="GO:0003700">
    <property type="term" value="F:DNA-binding transcription factor activity"/>
    <property type="evidence" value="ECO:0007669"/>
    <property type="project" value="InterPro"/>
</dbReference>
<sequence length="469" mass="51037">MAGQKADTIKNAIAESDESSVKNSTDLKSTMSTITKNNNSPPMAVLPLNPSAKLDQEPNPFEQSFSVAANKKDERKIDPEKKPTLPPITDPSTKGNIEWDSLRTSPLSPSMLQGPANPEEFDAYVNKSTTGQLGVPMNSGAPLQVGPKDPTYTGNERKHKMKGSSRLSVGHLDASGNTMPYTMPNQRNDGAFSGARSASVSSATSDMSITTPADRGTSLVSPSIGNTNNGEYTSLKESNAKRPVQDQNPTRKSRKRTAAKDSDATKKKSAKTQALTPEEEEKRRNFLERNRLAALKCRQRKKQWLSNLQTKVEYLTNDNEQLQMQTNALREEVMNLKTLLLAHKDCPITQGGYNVGQVLKSIPQLVPRQQLQATTGSPIPNMNAGQSIYTSNPRVPFTAATTTAPLHNTLMNTTKFSAVATGSPSMHMQQQIPHTTILSSQHPTQAMVQQQAQEQHPATAACSSGVLRF</sequence>
<dbReference type="Pfam" id="PF11785">
    <property type="entry name" value="Aft1_OSA"/>
    <property type="match status" value="1"/>
</dbReference>
<dbReference type="EMBL" id="JABAYA010000094">
    <property type="protein sequence ID" value="KAF7725568.1"/>
    <property type="molecule type" value="Genomic_DNA"/>
</dbReference>
<evidence type="ECO:0000256" key="3">
    <source>
        <dbReference type="ARBA" id="ARBA00023125"/>
    </source>
</evidence>
<keyword evidence="2" id="KW-0805">Transcription regulation</keyword>
<dbReference type="FunFam" id="1.20.5.170:FF:000053">
    <property type="entry name" value="BZIP transcription factor AtfA"/>
    <property type="match status" value="1"/>
</dbReference>
<feature type="compositionally biased region" description="Polar residues" evidence="7">
    <location>
        <begin position="175"/>
        <end position="188"/>
    </location>
</feature>
<comment type="subcellular location">
    <subcellularLocation>
        <location evidence="1">Nucleus</location>
    </subcellularLocation>
</comment>
<keyword evidence="10" id="KW-1185">Reference proteome</keyword>
<dbReference type="InterPro" id="IPR020956">
    <property type="entry name" value="TF_Aft1_OSM"/>
</dbReference>
<evidence type="ECO:0000256" key="7">
    <source>
        <dbReference type="SAM" id="MobiDB-lite"/>
    </source>
</evidence>
<feature type="compositionally biased region" description="Polar residues" evidence="7">
    <location>
        <begin position="102"/>
        <end position="111"/>
    </location>
</feature>
<evidence type="ECO:0000259" key="8">
    <source>
        <dbReference type="PROSITE" id="PS50217"/>
    </source>
</evidence>
<dbReference type="SUPFAM" id="SSF57959">
    <property type="entry name" value="Leucine zipper domain"/>
    <property type="match status" value="1"/>
</dbReference>